<protein>
    <recommendedName>
        <fullName evidence="4">Testis development related protein</fullName>
    </recommendedName>
</protein>
<dbReference type="Pfam" id="PF15683">
    <property type="entry name" value="TDRP"/>
    <property type="match status" value="1"/>
</dbReference>
<name>A0A672HR50_SALFA</name>
<evidence type="ECO:0000313" key="3">
    <source>
        <dbReference type="Proteomes" id="UP000472267"/>
    </source>
</evidence>
<dbReference type="GO" id="GO:0007283">
    <property type="term" value="P:spermatogenesis"/>
    <property type="evidence" value="ECO:0007669"/>
    <property type="project" value="InterPro"/>
</dbReference>
<reference evidence="2" key="3">
    <citation type="submission" date="2025-09" db="UniProtKB">
        <authorList>
            <consortium name="Ensembl"/>
        </authorList>
    </citation>
    <scope>IDENTIFICATION</scope>
</reference>
<dbReference type="InParanoid" id="A0A672HR50"/>
<dbReference type="PANTHER" id="PTHR35663">
    <property type="entry name" value="TESTIS DEVELOPMENT-RELATED PROTEIN-RELATED"/>
    <property type="match status" value="1"/>
</dbReference>
<feature type="compositionally biased region" description="Acidic residues" evidence="1">
    <location>
        <begin position="161"/>
        <end position="170"/>
    </location>
</feature>
<feature type="region of interest" description="Disordered" evidence="1">
    <location>
        <begin position="158"/>
        <end position="180"/>
    </location>
</feature>
<reference evidence="2" key="2">
    <citation type="submission" date="2025-08" db="UniProtKB">
        <authorList>
            <consortium name="Ensembl"/>
        </authorList>
    </citation>
    <scope>IDENTIFICATION</scope>
</reference>
<proteinExistence type="predicted"/>
<dbReference type="InterPro" id="IPR031399">
    <property type="entry name" value="TDRP"/>
</dbReference>
<evidence type="ECO:0000313" key="2">
    <source>
        <dbReference type="Ensembl" id="ENSSFAP00005031502.1"/>
    </source>
</evidence>
<keyword evidence="3" id="KW-1185">Reference proteome</keyword>
<dbReference type="AlphaFoldDB" id="A0A672HR50"/>
<evidence type="ECO:0008006" key="4">
    <source>
        <dbReference type="Google" id="ProtNLM"/>
    </source>
</evidence>
<sequence length="218" mass="23942">MYISNLPFLHRSAEAQSLLSCADNHSKGIHSFIGMFLQVSDVENDMSPVQEDEGPIFEISSWLLFEKRYTNVTFDPVCFQMQGAGAKSWNRLSALFNKDDEHQLLEETESPPVADQCVQIFEPPRPNRRSGFWDSFATNWAAKKQAEAAANAAAAAATNEVTEEQGEEAVTEAGGGEGQDGFSKYVSLGGGGEEAAFKWNFVTSKLAELKTKSMTKTN</sequence>
<reference evidence="2" key="1">
    <citation type="submission" date="2019-06" db="EMBL/GenBank/DDBJ databases">
        <authorList>
            <consortium name="Wellcome Sanger Institute Data Sharing"/>
        </authorList>
    </citation>
    <scope>NUCLEOTIDE SEQUENCE [LARGE SCALE GENOMIC DNA]</scope>
</reference>
<dbReference type="Proteomes" id="UP000472267">
    <property type="component" value="Chromosome 11"/>
</dbReference>
<accession>A0A672HR50</accession>
<evidence type="ECO:0000256" key="1">
    <source>
        <dbReference type="SAM" id="MobiDB-lite"/>
    </source>
</evidence>
<organism evidence="2 3">
    <name type="scientific">Salarias fasciatus</name>
    <name type="common">Jewelled blenny</name>
    <name type="synonym">Blennius fasciatus</name>
    <dbReference type="NCBI Taxonomy" id="181472"/>
    <lineage>
        <taxon>Eukaryota</taxon>
        <taxon>Metazoa</taxon>
        <taxon>Chordata</taxon>
        <taxon>Craniata</taxon>
        <taxon>Vertebrata</taxon>
        <taxon>Euteleostomi</taxon>
        <taxon>Actinopterygii</taxon>
        <taxon>Neopterygii</taxon>
        <taxon>Teleostei</taxon>
        <taxon>Neoteleostei</taxon>
        <taxon>Acanthomorphata</taxon>
        <taxon>Ovalentaria</taxon>
        <taxon>Blenniimorphae</taxon>
        <taxon>Blenniiformes</taxon>
        <taxon>Blennioidei</taxon>
        <taxon>Blenniidae</taxon>
        <taxon>Salariinae</taxon>
        <taxon>Salarias</taxon>
    </lineage>
</organism>
<dbReference type="PANTHER" id="PTHR35663:SF3">
    <property type="entry name" value="GENE, 30191-RELATED"/>
    <property type="match status" value="1"/>
</dbReference>
<dbReference type="Ensembl" id="ENSSFAT00005032636.1">
    <property type="protein sequence ID" value="ENSSFAP00005031502.1"/>
    <property type="gene ID" value="ENSSFAG00005015974.1"/>
</dbReference>